<feature type="compositionally biased region" description="Polar residues" evidence="4">
    <location>
        <begin position="217"/>
        <end position="229"/>
    </location>
</feature>
<dbReference type="InterPro" id="IPR035898">
    <property type="entry name" value="TAZ_dom_sf"/>
</dbReference>
<feature type="compositionally biased region" description="Basic residues" evidence="4">
    <location>
        <begin position="497"/>
        <end position="506"/>
    </location>
</feature>
<dbReference type="GO" id="GO:0008270">
    <property type="term" value="F:zinc ion binding"/>
    <property type="evidence" value="ECO:0007669"/>
    <property type="project" value="UniProtKB-KW"/>
</dbReference>
<evidence type="ECO:0000256" key="4">
    <source>
        <dbReference type="SAM" id="MobiDB-lite"/>
    </source>
</evidence>
<evidence type="ECO:0000256" key="2">
    <source>
        <dbReference type="ARBA" id="ARBA00022771"/>
    </source>
</evidence>
<feature type="compositionally biased region" description="Basic and acidic residues" evidence="4">
    <location>
        <begin position="378"/>
        <end position="389"/>
    </location>
</feature>
<evidence type="ECO:0000313" key="7">
    <source>
        <dbReference type="Proteomes" id="UP001165122"/>
    </source>
</evidence>
<dbReference type="InterPro" id="IPR000197">
    <property type="entry name" value="Znf_TAZ"/>
</dbReference>
<accession>A0A9W7FNY4</accession>
<sequence>MKPAIADDEGGSGVRRSSRVAADLAVSTTTKPRAEPVRISARNERRRMTPFTILYQKYSKLIQTMIKEFNSLEADLRTIPNPNQTQQQIDSAVQRHTKLVLFLKHLKQAGDMLESGPMGGKEDEEGEARDLEKRIKEKFIPVYNRLVKQREDSRKASKAPPPGHIEPRPANLVQAESSALPVSSSSMSAPPLHSTANVASAPADASSIFNKPLKGGSSLTQKLHGSSLGSVDRRHGSGVGSTTPVHSNAPRRILTAGMAPGSEKVLMPPPSIGGGPPTTLKPVPVAYSPAATSNANAMAMMAPNNSRVTQPQPQGSQSPLRPPLPNQTSTQTSTQNSHNPNHVPTPPPPTPEAERGAKIDAPQGAQVAAPSAGYAAAHHPDNLHDHGGGDNDDEVDMDDSDDDMSTSMNDEGEGSSPQDVNSKLNPMGSSPINPHNPAFTFSSPAAAKKNPHKSSGSLEEMNNWVETDILRPHFSQVQQVGEHMISVDNIPPNPLVKKPKKKRKKEPRYAGPSTTTPKAVDYTCFECNEIYPGQATANPWWLVGRQQDQIPRIDINAPNNLMDYHPALVAHELEDGEEGHSHLLPTPNLTTTTDENGGMALLTSTQPEESSSSESEGEEDPGEDFSDANYEGPRMSQKEAARLVVLLNHARNCPGQHKSDKHREVCQSSKFMLLHVRDCTGTTSFEDPCPYPWCRKVKHLLFHLLSCEKPDEHAPEQEHGAAQANQ</sequence>
<dbReference type="EMBL" id="BRXW01000231">
    <property type="protein sequence ID" value="GMI15436.1"/>
    <property type="molecule type" value="Genomic_DNA"/>
</dbReference>
<feature type="region of interest" description="Disordered" evidence="4">
    <location>
        <begin position="265"/>
        <end position="285"/>
    </location>
</feature>
<keyword evidence="1" id="KW-0479">Metal-binding</keyword>
<feature type="compositionally biased region" description="Low complexity" evidence="4">
    <location>
        <begin position="326"/>
        <end position="342"/>
    </location>
</feature>
<gene>
    <name evidence="6" type="ORF">TrLO_g6584</name>
</gene>
<feature type="domain" description="TAZ-type" evidence="5">
    <location>
        <begin position="642"/>
        <end position="709"/>
    </location>
</feature>
<feature type="region of interest" description="Disordered" evidence="4">
    <location>
        <begin position="487"/>
        <end position="515"/>
    </location>
</feature>
<name>A0A9W7FNY4_9STRA</name>
<feature type="compositionally biased region" description="Acidic residues" evidence="4">
    <location>
        <begin position="1"/>
        <end position="10"/>
    </location>
</feature>
<keyword evidence="3" id="KW-0862">Zinc</keyword>
<organism evidence="6 7">
    <name type="scientific">Triparma laevis f. longispina</name>
    <dbReference type="NCBI Taxonomy" id="1714387"/>
    <lineage>
        <taxon>Eukaryota</taxon>
        <taxon>Sar</taxon>
        <taxon>Stramenopiles</taxon>
        <taxon>Ochrophyta</taxon>
        <taxon>Bolidophyceae</taxon>
        <taxon>Parmales</taxon>
        <taxon>Triparmaceae</taxon>
        <taxon>Triparma</taxon>
    </lineage>
</organism>
<feature type="compositionally biased region" description="Acidic residues" evidence="4">
    <location>
        <begin position="615"/>
        <end position="626"/>
    </location>
</feature>
<protein>
    <recommendedName>
        <fullName evidence="5">TAZ-type domain-containing protein</fullName>
    </recommendedName>
</protein>
<evidence type="ECO:0000256" key="1">
    <source>
        <dbReference type="ARBA" id="ARBA00022723"/>
    </source>
</evidence>
<feature type="region of interest" description="Disordered" evidence="4">
    <location>
        <begin position="147"/>
        <end position="197"/>
    </location>
</feature>
<evidence type="ECO:0000313" key="6">
    <source>
        <dbReference type="EMBL" id="GMI15436.1"/>
    </source>
</evidence>
<feature type="region of interest" description="Disordered" evidence="4">
    <location>
        <begin position="576"/>
        <end position="631"/>
    </location>
</feature>
<feature type="compositionally biased region" description="Acidic residues" evidence="4">
    <location>
        <begin position="390"/>
        <end position="404"/>
    </location>
</feature>
<proteinExistence type="predicted"/>
<feature type="region of interest" description="Disordered" evidence="4">
    <location>
        <begin position="305"/>
        <end position="458"/>
    </location>
</feature>
<keyword evidence="2" id="KW-0863">Zinc-finger</keyword>
<comment type="caution">
    <text evidence="6">The sequence shown here is derived from an EMBL/GenBank/DDBJ whole genome shotgun (WGS) entry which is preliminary data.</text>
</comment>
<evidence type="ECO:0000259" key="5">
    <source>
        <dbReference type="Pfam" id="PF02135"/>
    </source>
</evidence>
<feature type="region of interest" description="Disordered" evidence="4">
    <location>
        <begin position="1"/>
        <end position="35"/>
    </location>
</feature>
<dbReference type="AlphaFoldDB" id="A0A9W7FNY4"/>
<feature type="compositionally biased region" description="Low complexity" evidence="4">
    <location>
        <begin position="177"/>
        <end position="194"/>
    </location>
</feature>
<dbReference type="SUPFAM" id="SSF57933">
    <property type="entry name" value="TAZ domain"/>
    <property type="match status" value="1"/>
</dbReference>
<feature type="compositionally biased region" description="Low complexity" evidence="4">
    <location>
        <begin position="583"/>
        <end position="593"/>
    </location>
</feature>
<feature type="compositionally biased region" description="Low complexity" evidence="4">
    <location>
        <begin position="365"/>
        <end position="377"/>
    </location>
</feature>
<feature type="compositionally biased region" description="Polar residues" evidence="4">
    <location>
        <begin position="307"/>
        <end position="319"/>
    </location>
</feature>
<reference evidence="7" key="1">
    <citation type="journal article" date="2023" name="Commun. Biol.">
        <title>Genome analysis of Parmales, the sister group of diatoms, reveals the evolutionary specialization of diatoms from phago-mixotrophs to photoautotrophs.</title>
        <authorList>
            <person name="Ban H."/>
            <person name="Sato S."/>
            <person name="Yoshikawa S."/>
            <person name="Yamada K."/>
            <person name="Nakamura Y."/>
            <person name="Ichinomiya M."/>
            <person name="Sato N."/>
            <person name="Blanc-Mathieu R."/>
            <person name="Endo H."/>
            <person name="Kuwata A."/>
            <person name="Ogata H."/>
        </authorList>
    </citation>
    <scope>NUCLEOTIDE SEQUENCE [LARGE SCALE GENOMIC DNA]</scope>
    <source>
        <strain evidence="7">NIES 3700</strain>
    </source>
</reference>
<evidence type="ECO:0000256" key="3">
    <source>
        <dbReference type="ARBA" id="ARBA00022833"/>
    </source>
</evidence>
<dbReference type="Gene3D" id="1.20.1020.10">
    <property type="entry name" value="TAZ domain"/>
    <property type="match status" value="1"/>
</dbReference>
<keyword evidence="7" id="KW-1185">Reference proteome</keyword>
<dbReference type="Proteomes" id="UP001165122">
    <property type="component" value="Unassembled WGS sequence"/>
</dbReference>
<feature type="region of interest" description="Disordered" evidence="4">
    <location>
        <begin position="212"/>
        <end position="247"/>
    </location>
</feature>
<dbReference type="Pfam" id="PF02135">
    <property type="entry name" value="zf-TAZ"/>
    <property type="match status" value="1"/>
</dbReference>
<dbReference type="OrthoDB" id="200182at2759"/>
<feature type="compositionally biased region" description="Polar residues" evidence="4">
    <location>
        <begin position="415"/>
        <end position="443"/>
    </location>
</feature>